<proteinExistence type="predicted"/>
<protein>
    <submittedName>
        <fullName evidence="1">Uncharacterized protein</fullName>
    </submittedName>
</protein>
<evidence type="ECO:0000313" key="2">
    <source>
        <dbReference type="Proteomes" id="UP000772618"/>
    </source>
</evidence>
<sequence length="64" mass="7048">MNIVISESEAYNPLNRVRSIINKQLIKSSMTGTAQAIGTATRVSIGDLLIWTTNELTNCSIHEE</sequence>
<dbReference type="Proteomes" id="UP000772618">
    <property type="component" value="Unassembled WGS sequence"/>
</dbReference>
<accession>A0ABS5VSP5</accession>
<dbReference type="EMBL" id="JAHESD010000031">
    <property type="protein sequence ID" value="MBT1704460.1"/>
    <property type="molecule type" value="Genomic_DNA"/>
</dbReference>
<comment type="caution">
    <text evidence="1">The sequence shown here is derived from an EMBL/GenBank/DDBJ whole genome shotgun (WGS) entry which is preliminary data.</text>
</comment>
<organism evidence="1 2">
    <name type="scientific">Chryseosolibacter indicus</name>
    <dbReference type="NCBI Taxonomy" id="2782351"/>
    <lineage>
        <taxon>Bacteria</taxon>
        <taxon>Pseudomonadati</taxon>
        <taxon>Bacteroidota</taxon>
        <taxon>Cytophagia</taxon>
        <taxon>Cytophagales</taxon>
        <taxon>Chryseotaleaceae</taxon>
        <taxon>Chryseosolibacter</taxon>
    </lineage>
</organism>
<name>A0ABS5VSP5_9BACT</name>
<gene>
    <name evidence="1" type="ORF">KK060_14290</name>
</gene>
<reference evidence="1 2" key="1">
    <citation type="submission" date="2021-05" db="EMBL/GenBank/DDBJ databases">
        <title>A Polyphasic approach of four new species of the genus Ohtaekwangia: Ohtaekwangia histidinii sp. nov., Ohtaekwangia cretensis sp. nov., Ohtaekwangia indiensis sp. nov., Ohtaekwangia reichenbachii sp. nov. from diverse environment.</title>
        <authorList>
            <person name="Octaviana S."/>
        </authorList>
    </citation>
    <scope>NUCLEOTIDE SEQUENCE [LARGE SCALE GENOMIC DNA]</scope>
    <source>
        <strain evidence="1 2">PWU20</strain>
    </source>
</reference>
<evidence type="ECO:0000313" key="1">
    <source>
        <dbReference type="EMBL" id="MBT1704460.1"/>
    </source>
</evidence>
<keyword evidence="2" id="KW-1185">Reference proteome</keyword>